<gene>
    <name evidence="2" type="ORF">E4K65_27970</name>
</gene>
<dbReference type="InterPro" id="IPR009495">
    <property type="entry name" value="NrsF"/>
</dbReference>
<comment type="caution">
    <text evidence="2">The sequence shown here is derived from an EMBL/GenBank/DDBJ whole genome shotgun (WGS) entry which is preliminary data.</text>
</comment>
<feature type="transmembrane region" description="Helical" evidence="1">
    <location>
        <begin position="190"/>
        <end position="211"/>
    </location>
</feature>
<dbReference type="AlphaFoldDB" id="A0A4Y9LPD0"/>
<accession>A0A4Y9LPD0</accession>
<feature type="transmembrane region" description="Helical" evidence="1">
    <location>
        <begin position="91"/>
        <end position="111"/>
    </location>
</feature>
<feature type="transmembrane region" description="Helical" evidence="1">
    <location>
        <begin position="21"/>
        <end position="45"/>
    </location>
</feature>
<evidence type="ECO:0000256" key="1">
    <source>
        <dbReference type="SAM" id="Phobius"/>
    </source>
</evidence>
<dbReference type="Pfam" id="PF06532">
    <property type="entry name" value="NrsF"/>
    <property type="match status" value="1"/>
</dbReference>
<reference evidence="2 3" key="1">
    <citation type="submission" date="2019-03" db="EMBL/GenBank/DDBJ databases">
        <title>Bradyrhizobium diversity isolated from nodules of Chamaecrista fasciculata.</title>
        <authorList>
            <person name="Klepa M.S."/>
            <person name="Urquiaga M.O."/>
            <person name="Hungria M."/>
            <person name="Delamuta J.R."/>
        </authorList>
    </citation>
    <scope>NUCLEOTIDE SEQUENCE [LARGE SCALE GENOMIC DNA]</scope>
    <source>
        <strain evidence="2 3">CNPSo 3448</strain>
    </source>
</reference>
<evidence type="ECO:0000313" key="2">
    <source>
        <dbReference type="EMBL" id="TFV44517.1"/>
    </source>
</evidence>
<dbReference type="RefSeq" id="WP_135176858.1">
    <property type="nucleotide sequence ID" value="NZ_SPQT01000018.1"/>
</dbReference>
<feature type="transmembrane region" description="Helical" evidence="1">
    <location>
        <begin position="131"/>
        <end position="149"/>
    </location>
</feature>
<proteinExistence type="predicted"/>
<feature type="transmembrane region" description="Helical" evidence="1">
    <location>
        <begin position="161"/>
        <end position="178"/>
    </location>
</feature>
<keyword evidence="3" id="KW-1185">Reference proteome</keyword>
<keyword evidence="1" id="KW-0472">Membrane</keyword>
<evidence type="ECO:0000313" key="3">
    <source>
        <dbReference type="Proteomes" id="UP000297966"/>
    </source>
</evidence>
<dbReference type="Proteomes" id="UP000297966">
    <property type="component" value="Unassembled WGS sequence"/>
</dbReference>
<dbReference type="EMBL" id="SPQT01000018">
    <property type="protein sequence ID" value="TFV44517.1"/>
    <property type="molecule type" value="Genomic_DNA"/>
</dbReference>
<dbReference type="OrthoDB" id="7764375at2"/>
<protein>
    <submittedName>
        <fullName evidence="2">DUF1109 domain-containing protein</fullName>
    </submittedName>
</protein>
<keyword evidence="1" id="KW-1133">Transmembrane helix</keyword>
<sequence length="213" mass="22549">MRTDELVAALSRHVEPVDHSAIRRTVGLALVTAVVFALGLMAVWFGLRADVMTARAVVFLGAKAAFAMAIIGIASIYLLRLARPGGEHKTASIWAVLPFGAVILLAIISLGSAPSSHWDRMMLGDEWLECLLSIPIIAIVPFAILVWAVRKAAPTHLVRTGAFTGLVAGGISALAYALHCTSDSLPFVAVWYGGTIVLCTVAGAALGPRLLRW</sequence>
<feature type="transmembrane region" description="Helical" evidence="1">
    <location>
        <begin position="57"/>
        <end position="79"/>
    </location>
</feature>
<name>A0A4Y9LPD0_9BRAD</name>
<organism evidence="2 3">
    <name type="scientific">Bradyrhizobium niftali</name>
    <dbReference type="NCBI Taxonomy" id="2560055"/>
    <lineage>
        <taxon>Bacteria</taxon>
        <taxon>Pseudomonadati</taxon>
        <taxon>Pseudomonadota</taxon>
        <taxon>Alphaproteobacteria</taxon>
        <taxon>Hyphomicrobiales</taxon>
        <taxon>Nitrobacteraceae</taxon>
        <taxon>Bradyrhizobium</taxon>
    </lineage>
</organism>
<keyword evidence="1" id="KW-0812">Transmembrane</keyword>